<organism evidence="8 9">
    <name type="scientific">Ignisphaera aggregans</name>
    <dbReference type="NCBI Taxonomy" id="334771"/>
    <lineage>
        <taxon>Archaea</taxon>
        <taxon>Thermoproteota</taxon>
        <taxon>Thermoprotei</taxon>
        <taxon>Desulfurococcales</taxon>
        <taxon>Desulfurococcaceae</taxon>
        <taxon>Ignisphaera</taxon>
    </lineage>
</organism>
<evidence type="ECO:0000256" key="6">
    <source>
        <dbReference type="RuleBase" id="RU361277"/>
    </source>
</evidence>
<evidence type="ECO:0000256" key="2">
    <source>
        <dbReference type="ARBA" id="ARBA00022833"/>
    </source>
</evidence>
<protein>
    <submittedName>
        <fullName evidence="8">Alcohol dehydrogenase</fullName>
    </submittedName>
</protein>
<gene>
    <name evidence="8" type="ORF">EYH02_00960</name>
</gene>
<comment type="cofactor">
    <cofactor evidence="6">
        <name>Zn(2+)</name>
        <dbReference type="ChEBI" id="CHEBI:29105"/>
    </cofactor>
</comment>
<keyword evidence="2 6" id="KW-0862">Zinc</keyword>
<evidence type="ECO:0000313" key="8">
    <source>
        <dbReference type="EMBL" id="HIP56631.1"/>
    </source>
</evidence>
<dbReference type="PROSITE" id="PS00059">
    <property type="entry name" value="ADH_ZINC"/>
    <property type="match status" value="1"/>
</dbReference>
<dbReference type="InterPro" id="IPR036291">
    <property type="entry name" value="NAD(P)-bd_dom_sf"/>
</dbReference>
<dbReference type="InterPro" id="IPR020843">
    <property type="entry name" value="ER"/>
</dbReference>
<dbReference type="SMART" id="SM00829">
    <property type="entry name" value="PKS_ER"/>
    <property type="match status" value="1"/>
</dbReference>
<comment type="caution">
    <text evidence="8">The sequence shown here is derived from an EMBL/GenBank/DDBJ whole genome shotgun (WGS) entry which is preliminary data.</text>
</comment>
<dbReference type="GO" id="GO:0008270">
    <property type="term" value="F:zinc ion binding"/>
    <property type="evidence" value="ECO:0007669"/>
    <property type="project" value="InterPro"/>
</dbReference>
<dbReference type="InterPro" id="IPR013149">
    <property type="entry name" value="ADH-like_C"/>
</dbReference>
<evidence type="ECO:0000256" key="5">
    <source>
        <dbReference type="ARBA" id="ARBA00023277"/>
    </source>
</evidence>
<accession>A0A832YYJ1</accession>
<dbReference type="GO" id="GO:0051262">
    <property type="term" value="P:protein tetramerization"/>
    <property type="evidence" value="ECO:0007669"/>
    <property type="project" value="UniProtKB-ARBA"/>
</dbReference>
<dbReference type="InterPro" id="IPR011032">
    <property type="entry name" value="GroES-like_sf"/>
</dbReference>
<dbReference type="SUPFAM" id="SSF50129">
    <property type="entry name" value="GroES-like"/>
    <property type="match status" value="1"/>
</dbReference>
<evidence type="ECO:0000313" key="9">
    <source>
        <dbReference type="Proteomes" id="UP000605805"/>
    </source>
</evidence>
<dbReference type="GO" id="GO:0030554">
    <property type="term" value="F:adenyl nucleotide binding"/>
    <property type="evidence" value="ECO:0007669"/>
    <property type="project" value="UniProtKB-ARBA"/>
</dbReference>
<proteinExistence type="inferred from homology"/>
<evidence type="ECO:0000256" key="3">
    <source>
        <dbReference type="ARBA" id="ARBA00022857"/>
    </source>
</evidence>
<dbReference type="Pfam" id="PF00107">
    <property type="entry name" value="ADH_zinc_N"/>
    <property type="match status" value="1"/>
</dbReference>
<reference evidence="8" key="1">
    <citation type="journal article" date="2020" name="ISME J.">
        <title>Gammaproteobacteria mediating utilization of methyl-, sulfur- and petroleum organic compounds in deep ocean hydrothermal plumes.</title>
        <authorList>
            <person name="Zhou Z."/>
            <person name="Liu Y."/>
            <person name="Pan J."/>
            <person name="Cron B.R."/>
            <person name="Toner B.M."/>
            <person name="Anantharaman K."/>
            <person name="Breier J.A."/>
            <person name="Dick G.J."/>
            <person name="Li M."/>
        </authorList>
    </citation>
    <scope>NUCLEOTIDE SEQUENCE</scope>
    <source>
        <strain evidence="8">SZUA-1435</strain>
    </source>
</reference>
<dbReference type="Proteomes" id="UP000605805">
    <property type="component" value="Unassembled WGS sequence"/>
</dbReference>
<dbReference type="Gene3D" id="3.90.180.10">
    <property type="entry name" value="Medium-chain alcohol dehydrogenases, catalytic domain"/>
    <property type="match status" value="1"/>
</dbReference>
<evidence type="ECO:0000256" key="4">
    <source>
        <dbReference type="ARBA" id="ARBA00023002"/>
    </source>
</evidence>
<dbReference type="InterPro" id="IPR002328">
    <property type="entry name" value="ADH_Zn_CS"/>
</dbReference>
<evidence type="ECO:0000259" key="7">
    <source>
        <dbReference type="SMART" id="SM00829"/>
    </source>
</evidence>
<dbReference type="InterPro" id="IPR013154">
    <property type="entry name" value="ADH-like_N"/>
</dbReference>
<name>A0A832YYJ1_9CREN</name>
<dbReference type="PANTHER" id="PTHR43401">
    <property type="entry name" value="L-THREONINE 3-DEHYDROGENASE"/>
    <property type="match status" value="1"/>
</dbReference>
<keyword evidence="5" id="KW-0119">Carbohydrate metabolism</keyword>
<dbReference type="SUPFAM" id="SSF51735">
    <property type="entry name" value="NAD(P)-binding Rossmann-fold domains"/>
    <property type="match status" value="1"/>
</dbReference>
<keyword evidence="1 6" id="KW-0479">Metal-binding</keyword>
<dbReference type="GO" id="GO:0043168">
    <property type="term" value="F:anion binding"/>
    <property type="evidence" value="ECO:0007669"/>
    <property type="project" value="UniProtKB-ARBA"/>
</dbReference>
<comment type="similarity">
    <text evidence="6">Belongs to the zinc-containing alcohol dehydrogenase family.</text>
</comment>
<sequence length="397" mass="43558">MLALLLEADFSPRPGYKLSEAEMKTHKVKDGNKVWKNPRIRLIEKPVPKPREGEVLIRVGACGICGSDIHMVETDDAGYMIYPGLTRLPVVLGHEFAGVVEEVGPGVKNVKPGDLVTSEEMLWCGICDVCRFGFVNHCIRLNDPGDLDFGELGFTHDGAMAEYVVVHERYLWKINSLVERYGSDEKALEAGSLVEPTSVAYHAMFNRAGGFKPGAYVVVWGAGPIGLAAIQLAKAAGAGKVIAFEISPVRKELAKAVGADYVFDPVELKQKGIEPWEKIMEVTEGYGADMHVEAAGAPTATFPQMQKSLAIGGKVVWIGRAPEEVPIYFEIFQIRRAQVFGSQGHSGWGTFRNVIRLMAAGKIDMTKIITSRFKLEQALEAFERAKKRIDGKITIKP</sequence>
<dbReference type="EMBL" id="DQTV01000021">
    <property type="protein sequence ID" value="HIP56631.1"/>
    <property type="molecule type" value="Genomic_DNA"/>
</dbReference>
<feature type="domain" description="Enoyl reductase (ER)" evidence="7">
    <location>
        <begin position="36"/>
        <end position="395"/>
    </location>
</feature>
<dbReference type="NCBIfam" id="NF041097">
    <property type="entry name" value="keto_inos_dh_IolM"/>
    <property type="match status" value="1"/>
</dbReference>
<keyword evidence="3" id="KW-0521">NADP</keyword>
<dbReference type="GO" id="GO:0016616">
    <property type="term" value="F:oxidoreductase activity, acting on the CH-OH group of donors, NAD or NADP as acceptor"/>
    <property type="evidence" value="ECO:0007669"/>
    <property type="project" value="UniProtKB-ARBA"/>
</dbReference>
<dbReference type="Gene3D" id="3.40.50.720">
    <property type="entry name" value="NAD(P)-binding Rossmann-like Domain"/>
    <property type="match status" value="1"/>
</dbReference>
<dbReference type="Pfam" id="PF08240">
    <property type="entry name" value="ADH_N"/>
    <property type="match status" value="1"/>
</dbReference>
<keyword evidence="4" id="KW-0560">Oxidoreductase</keyword>
<evidence type="ECO:0000256" key="1">
    <source>
        <dbReference type="ARBA" id="ARBA00022723"/>
    </source>
</evidence>
<dbReference type="PANTHER" id="PTHR43401:SF2">
    <property type="entry name" value="L-THREONINE 3-DEHYDROGENASE"/>
    <property type="match status" value="1"/>
</dbReference>
<dbReference type="InterPro" id="IPR053539">
    <property type="entry name" value="Scyllo-inosose_DH"/>
</dbReference>
<dbReference type="InterPro" id="IPR050129">
    <property type="entry name" value="Zn_alcohol_dh"/>
</dbReference>
<dbReference type="AlphaFoldDB" id="A0A832YYJ1"/>